<sequence length="235" mass="25972">MSFSECHFPFLKTKLQAGFDPWSQLSTGCKPGGPGGQPPAFLWIEFFQTQTLNAQEEEYISIKLSKMKPSEKHNKLPNEGKEISVICLKFLNSTLGVNQNPSSEENVAPKAACGVPVHQSPKCVLDCSQGPVGRDCHTLGSKCAFFHSQKEDPLRNLLVYSLGVKETIWICQYVESLNNILNSLYLVLDSCSLVLDVFSLDLDSCSLNLDSSATLRIQLLILGLLLRYCGLQLTL</sequence>
<proteinExistence type="predicted"/>
<dbReference type="Proteomes" id="UP001165960">
    <property type="component" value="Unassembled WGS sequence"/>
</dbReference>
<keyword evidence="2" id="KW-1185">Reference proteome</keyword>
<comment type="caution">
    <text evidence="1">The sequence shown here is derived from an EMBL/GenBank/DDBJ whole genome shotgun (WGS) entry which is preliminary data.</text>
</comment>
<dbReference type="EMBL" id="QTSX02000178">
    <property type="protein sequence ID" value="KAJ9087924.1"/>
    <property type="molecule type" value="Genomic_DNA"/>
</dbReference>
<organism evidence="1 2">
    <name type="scientific">Entomophthora muscae</name>
    <dbReference type="NCBI Taxonomy" id="34485"/>
    <lineage>
        <taxon>Eukaryota</taxon>
        <taxon>Fungi</taxon>
        <taxon>Fungi incertae sedis</taxon>
        <taxon>Zoopagomycota</taxon>
        <taxon>Entomophthoromycotina</taxon>
        <taxon>Entomophthoromycetes</taxon>
        <taxon>Entomophthorales</taxon>
        <taxon>Entomophthoraceae</taxon>
        <taxon>Entomophthora</taxon>
    </lineage>
</organism>
<evidence type="ECO:0000313" key="1">
    <source>
        <dbReference type="EMBL" id="KAJ9087924.1"/>
    </source>
</evidence>
<protein>
    <submittedName>
        <fullName evidence="1">Uncharacterized protein</fullName>
    </submittedName>
</protein>
<reference evidence="1" key="1">
    <citation type="submission" date="2022-04" db="EMBL/GenBank/DDBJ databases">
        <title>Genome of the entomopathogenic fungus Entomophthora muscae.</title>
        <authorList>
            <person name="Elya C."/>
            <person name="Lovett B.R."/>
            <person name="Lee E."/>
            <person name="Macias A.M."/>
            <person name="Hajek A.E."/>
            <person name="De Bivort B.L."/>
            <person name="Kasson M.T."/>
            <person name="De Fine Licht H.H."/>
            <person name="Stajich J.E."/>
        </authorList>
    </citation>
    <scope>NUCLEOTIDE SEQUENCE</scope>
    <source>
        <strain evidence="1">Berkeley</strain>
    </source>
</reference>
<name>A0ACC2ULD4_9FUNG</name>
<gene>
    <name evidence="1" type="ORF">DSO57_1028263</name>
</gene>
<evidence type="ECO:0000313" key="2">
    <source>
        <dbReference type="Proteomes" id="UP001165960"/>
    </source>
</evidence>
<accession>A0ACC2ULD4</accession>